<sequence length="167" mass="18842">MQLRIWKVEAHEGKSLGAGHKMGLRSRGVLLWRHQPSLCWRTLCDELISVNVLPVCSPSSVFCGPTEESVPFKKLQKIHSDPHPAKFYSLISALHSKGNYSEEELKIVSRFFFCSLCEISSVPTYPAMHISSSARQYCSTIEPGSSFNWELLKCNATEEVIPISTRR</sequence>
<keyword evidence="2" id="KW-1185">Reference proteome</keyword>
<reference evidence="1 2" key="1">
    <citation type="submission" date="2016-02" db="EMBL/GenBank/DDBJ databases">
        <title>Band-tailed pigeon sequencing and assembly.</title>
        <authorList>
            <person name="Soares A.E."/>
            <person name="Novak B.J."/>
            <person name="Rice E.S."/>
            <person name="O'Connell B."/>
            <person name="Chang D."/>
            <person name="Weber S."/>
            <person name="Shapiro B."/>
        </authorList>
    </citation>
    <scope>NUCLEOTIDE SEQUENCE [LARGE SCALE GENOMIC DNA]</scope>
    <source>
        <strain evidence="1">BTP2013</strain>
        <tissue evidence="1">Blood</tissue>
    </source>
</reference>
<dbReference type="OrthoDB" id="10596632at2759"/>
<organism evidence="1 2">
    <name type="scientific">Patagioenas fasciata monilis</name>
    <dbReference type="NCBI Taxonomy" id="372326"/>
    <lineage>
        <taxon>Eukaryota</taxon>
        <taxon>Metazoa</taxon>
        <taxon>Chordata</taxon>
        <taxon>Craniata</taxon>
        <taxon>Vertebrata</taxon>
        <taxon>Euteleostomi</taxon>
        <taxon>Archelosauria</taxon>
        <taxon>Archosauria</taxon>
        <taxon>Dinosauria</taxon>
        <taxon>Saurischia</taxon>
        <taxon>Theropoda</taxon>
        <taxon>Coelurosauria</taxon>
        <taxon>Aves</taxon>
        <taxon>Neognathae</taxon>
        <taxon>Neoaves</taxon>
        <taxon>Columbimorphae</taxon>
        <taxon>Columbiformes</taxon>
        <taxon>Columbidae</taxon>
        <taxon>Patagioenas</taxon>
    </lineage>
</organism>
<accession>A0A1V4JT55</accession>
<proteinExistence type="predicted"/>
<evidence type="ECO:0000313" key="2">
    <source>
        <dbReference type="Proteomes" id="UP000190648"/>
    </source>
</evidence>
<protein>
    <submittedName>
        <fullName evidence="1">Uncharacterized protein</fullName>
    </submittedName>
</protein>
<dbReference type="EMBL" id="LSYS01006437">
    <property type="protein sequence ID" value="OPJ75350.1"/>
    <property type="molecule type" value="Genomic_DNA"/>
</dbReference>
<dbReference type="Proteomes" id="UP000190648">
    <property type="component" value="Unassembled WGS sequence"/>
</dbReference>
<name>A0A1V4JT55_PATFA</name>
<comment type="caution">
    <text evidence="1">The sequence shown here is derived from an EMBL/GenBank/DDBJ whole genome shotgun (WGS) entry which is preliminary data.</text>
</comment>
<evidence type="ECO:0000313" key="1">
    <source>
        <dbReference type="EMBL" id="OPJ75350.1"/>
    </source>
</evidence>
<dbReference type="AlphaFoldDB" id="A0A1V4JT55"/>
<gene>
    <name evidence="1" type="ORF">AV530_007848</name>
</gene>